<sequence length="99" mass="9838">MQAAHGADGTGGTRRRQALLAQGGEVGGDVGGADGGEVVGGQERGVTVEVASVGLEGVARQAPLDRQVVEVGVDDSLNAQRSTSARGRCDIPWASATGP</sequence>
<accession>A0A919J3G8</accession>
<feature type="compositionally biased region" description="Gly residues" evidence="1">
    <location>
        <begin position="24"/>
        <end position="41"/>
    </location>
</feature>
<reference evidence="2" key="1">
    <citation type="submission" date="2021-01" db="EMBL/GenBank/DDBJ databases">
        <title>Whole genome shotgun sequence of Actinoplanes ferrugineus NBRC 15555.</title>
        <authorList>
            <person name="Komaki H."/>
            <person name="Tamura T."/>
        </authorList>
    </citation>
    <scope>NUCLEOTIDE SEQUENCE</scope>
    <source>
        <strain evidence="2">NBRC 15555</strain>
    </source>
</reference>
<protein>
    <submittedName>
        <fullName evidence="2">Uncharacterized protein</fullName>
    </submittedName>
</protein>
<comment type="caution">
    <text evidence="2">The sequence shown here is derived from an EMBL/GenBank/DDBJ whole genome shotgun (WGS) entry which is preliminary data.</text>
</comment>
<evidence type="ECO:0000313" key="2">
    <source>
        <dbReference type="EMBL" id="GIE14096.1"/>
    </source>
</evidence>
<evidence type="ECO:0000313" key="3">
    <source>
        <dbReference type="Proteomes" id="UP000598174"/>
    </source>
</evidence>
<dbReference type="EMBL" id="BOMM01000052">
    <property type="protein sequence ID" value="GIE14096.1"/>
    <property type="molecule type" value="Genomic_DNA"/>
</dbReference>
<dbReference type="Proteomes" id="UP000598174">
    <property type="component" value="Unassembled WGS sequence"/>
</dbReference>
<proteinExistence type="predicted"/>
<organism evidence="2 3">
    <name type="scientific">Paractinoplanes ferrugineus</name>
    <dbReference type="NCBI Taxonomy" id="113564"/>
    <lineage>
        <taxon>Bacteria</taxon>
        <taxon>Bacillati</taxon>
        <taxon>Actinomycetota</taxon>
        <taxon>Actinomycetes</taxon>
        <taxon>Micromonosporales</taxon>
        <taxon>Micromonosporaceae</taxon>
        <taxon>Paractinoplanes</taxon>
    </lineage>
</organism>
<keyword evidence="3" id="KW-1185">Reference proteome</keyword>
<gene>
    <name evidence="2" type="ORF">Afe05nite_59360</name>
</gene>
<name>A0A919J3G8_9ACTN</name>
<evidence type="ECO:0000256" key="1">
    <source>
        <dbReference type="SAM" id="MobiDB-lite"/>
    </source>
</evidence>
<dbReference type="AlphaFoldDB" id="A0A919J3G8"/>
<feature type="region of interest" description="Disordered" evidence="1">
    <location>
        <begin position="1"/>
        <end position="41"/>
    </location>
</feature>